<keyword evidence="1" id="KW-1133">Transmembrane helix</keyword>
<dbReference type="RefSeq" id="WP_247376649.1">
    <property type="nucleotide sequence ID" value="NZ_JALLGV010000003.1"/>
</dbReference>
<comment type="caution">
    <text evidence="2">The sequence shown here is derived from an EMBL/GenBank/DDBJ whole genome shotgun (WGS) entry which is preliminary data.</text>
</comment>
<dbReference type="AlphaFoldDB" id="A0ABD6C743"/>
<keyword evidence="3" id="KW-1185">Reference proteome</keyword>
<accession>A0ABD6C743</accession>
<gene>
    <name evidence="2" type="ORF">ACFR9U_03505</name>
</gene>
<dbReference type="NCBIfam" id="TIGR04391">
    <property type="entry name" value="CcmD_alt_fam"/>
    <property type="match status" value="1"/>
</dbReference>
<dbReference type="Proteomes" id="UP001597119">
    <property type="component" value="Unassembled WGS sequence"/>
</dbReference>
<proteinExistence type="predicted"/>
<dbReference type="EMBL" id="JBHUDJ010000001">
    <property type="protein sequence ID" value="MFD1586035.1"/>
    <property type="molecule type" value="Genomic_DNA"/>
</dbReference>
<name>A0ABD6C743_9EURY</name>
<dbReference type="InterPro" id="IPR030888">
    <property type="entry name" value="Put_ccm"/>
</dbReference>
<reference evidence="2 3" key="1">
    <citation type="journal article" date="2019" name="Int. J. Syst. Evol. Microbiol.">
        <title>The Global Catalogue of Microorganisms (GCM) 10K type strain sequencing project: providing services to taxonomists for standard genome sequencing and annotation.</title>
        <authorList>
            <consortium name="The Broad Institute Genomics Platform"/>
            <consortium name="The Broad Institute Genome Sequencing Center for Infectious Disease"/>
            <person name="Wu L."/>
            <person name="Ma J."/>
        </authorList>
    </citation>
    <scope>NUCLEOTIDE SEQUENCE [LARGE SCALE GENOMIC DNA]</scope>
    <source>
        <strain evidence="2 3">CGMCC 1.12125</strain>
    </source>
</reference>
<feature type="transmembrane region" description="Helical" evidence="1">
    <location>
        <begin position="6"/>
        <end position="23"/>
    </location>
</feature>
<keyword evidence="1" id="KW-0472">Membrane</keyword>
<evidence type="ECO:0000313" key="3">
    <source>
        <dbReference type="Proteomes" id="UP001597119"/>
    </source>
</evidence>
<sequence length="39" mass="4754">MEPLLLVGYTTIFGLLFGYMLRLQRRLDRLDQQVRDRQQ</sequence>
<keyword evidence="1" id="KW-0812">Transmembrane</keyword>
<evidence type="ECO:0000256" key="1">
    <source>
        <dbReference type="SAM" id="Phobius"/>
    </source>
</evidence>
<organism evidence="2 3">
    <name type="scientific">Halorientalis brevis</name>
    <dbReference type="NCBI Taxonomy" id="1126241"/>
    <lineage>
        <taxon>Archaea</taxon>
        <taxon>Methanobacteriati</taxon>
        <taxon>Methanobacteriota</taxon>
        <taxon>Stenosarchaea group</taxon>
        <taxon>Halobacteria</taxon>
        <taxon>Halobacteriales</taxon>
        <taxon>Haloarculaceae</taxon>
        <taxon>Halorientalis</taxon>
    </lineage>
</organism>
<protein>
    <submittedName>
        <fullName evidence="2">CcmD family protein</fullName>
    </submittedName>
</protein>
<evidence type="ECO:0000313" key="2">
    <source>
        <dbReference type="EMBL" id="MFD1586035.1"/>
    </source>
</evidence>